<dbReference type="Gene3D" id="3.40.50.720">
    <property type="entry name" value="NAD(P)-binding Rossmann-like Domain"/>
    <property type="match status" value="1"/>
</dbReference>
<dbReference type="EMBL" id="RCCJ01000001">
    <property type="protein sequence ID" value="RLJ69844.1"/>
    <property type="molecule type" value="Genomic_DNA"/>
</dbReference>
<evidence type="ECO:0000256" key="3">
    <source>
        <dbReference type="ARBA" id="ARBA00022563"/>
    </source>
</evidence>
<sequence length="294" mass="32040">MSEPIILDGKALSQKLREELRKEVESYVSAGYRKPGLAVVLVGDDPASQVYVKNKINACEKVGIESFFYKLDKSILTEELLDVIAELNSRDEIDGILIQLPLPSQIDQGEVILAIHPDKDVDGFHPENMGKLVARMEDGFIPCTPLGIDLLLKHYDIELKGKDVVIVGAGFIVGRPLSLLMLWRDATVTVCHIHTRDLKKHTLGADILVSATGVPGLIKEDMVRDGAIVIDVGISKVDGKIVGDVDFNKVKGKVSAITPVPGGVGPMTVTGLLMNTVKSYRKRIRTHSTSTMKP</sequence>
<dbReference type="GO" id="GO:0035999">
    <property type="term" value="P:tetrahydrofolate interconversion"/>
    <property type="evidence" value="ECO:0007669"/>
    <property type="project" value="UniProtKB-UniRule"/>
</dbReference>
<evidence type="ECO:0000259" key="14">
    <source>
        <dbReference type="Pfam" id="PF02882"/>
    </source>
</evidence>
<keyword evidence="7 12" id="KW-0521">NADP</keyword>
<evidence type="ECO:0000256" key="11">
    <source>
        <dbReference type="ARBA" id="ARBA00023268"/>
    </source>
</evidence>
<organism evidence="15 16">
    <name type="scientific">Hydrogenivirga caldilitoris</name>
    <dbReference type="NCBI Taxonomy" id="246264"/>
    <lineage>
        <taxon>Bacteria</taxon>
        <taxon>Pseudomonadati</taxon>
        <taxon>Aquificota</taxon>
        <taxon>Aquificia</taxon>
        <taxon>Aquificales</taxon>
        <taxon>Aquificaceae</taxon>
        <taxon>Hydrogenivirga</taxon>
    </lineage>
</organism>
<proteinExistence type="inferred from homology"/>
<dbReference type="InterPro" id="IPR000672">
    <property type="entry name" value="THF_DH/CycHdrlase"/>
</dbReference>
<dbReference type="PANTHER" id="PTHR48099">
    <property type="entry name" value="C-1-TETRAHYDROFOLATE SYNTHASE, CYTOPLASMIC-RELATED"/>
    <property type="match status" value="1"/>
</dbReference>
<evidence type="ECO:0000256" key="1">
    <source>
        <dbReference type="ARBA" id="ARBA00004777"/>
    </source>
</evidence>
<evidence type="ECO:0000313" key="16">
    <source>
        <dbReference type="Proteomes" id="UP000267841"/>
    </source>
</evidence>
<keyword evidence="5 12" id="KW-0658">Purine biosynthesis</keyword>
<evidence type="ECO:0000256" key="9">
    <source>
        <dbReference type="ARBA" id="ARBA00023102"/>
    </source>
</evidence>
<feature type="domain" description="Tetrahydrofolate dehydrogenase/cyclohydrolase NAD(P)-binding" evidence="14">
    <location>
        <begin position="142"/>
        <end position="282"/>
    </location>
</feature>
<comment type="pathway">
    <text evidence="1 12">One-carbon metabolism; tetrahydrofolate interconversion.</text>
</comment>
<dbReference type="Pfam" id="PF00763">
    <property type="entry name" value="THF_DHG_CYH"/>
    <property type="match status" value="1"/>
</dbReference>
<keyword evidence="4 12" id="KW-0028">Amino-acid biosynthesis</keyword>
<dbReference type="EC" id="1.5.1.5" evidence="12"/>
<keyword evidence="6 12" id="KW-0378">Hydrolase</keyword>
<evidence type="ECO:0000259" key="13">
    <source>
        <dbReference type="Pfam" id="PF00763"/>
    </source>
</evidence>
<dbReference type="UniPathway" id="UPA00193"/>
<reference evidence="15 16" key="1">
    <citation type="submission" date="2018-10" db="EMBL/GenBank/DDBJ databases">
        <title>Genomic Encyclopedia of Archaeal and Bacterial Type Strains, Phase II (KMG-II): from individual species to whole genera.</title>
        <authorList>
            <person name="Goeker M."/>
        </authorList>
    </citation>
    <scope>NUCLEOTIDE SEQUENCE [LARGE SCALE GENOMIC DNA]</scope>
    <source>
        <strain evidence="15 16">DSM 16510</strain>
    </source>
</reference>
<dbReference type="InterPro" id="IPR020867">
    <property type="entry name" value="THF_DH/CycHdrlase_CS"/>
</dbReference>
<comment type="similarity">
    <text evidence="12">Belongs to the tetrahydrofolate dehydrogenase/cyclohydrolase family.</text>
</comment>
<dbReference type="GO" id="GO:0004488">
    <property type="term" value="F:methylenetetrahydrofolate dehydrogenase (NADP+) activity"/>
    <property type="evidence" value="ECO:0007669"/>
    <property type="project" value="UniProtKB-UniRule"/>
</dbReference>
<comment type="catalytic activity">
    <reaction evidence="12">
        <text>(6R)-5,10-methenyltetrahydrofolate + H2O = (6R)-10-formyltetrahydrofolate + H(+)</text>
        <dbReference type="Rhea" id="RHEA:23700"/>
        <dbReference type="ChEBI" id="CHEBI:15377"/>
        <dbReference type="ChEBI" id="CHEBI:15378"/>
        <dbReference type="ChEBI" id="CHEBI:57455"/>
        <dbReference type="ChEBI" id="CHEBI:195366"/>
        <dbReference type="EC" id="3.5.4.9"/>
    </reaction>
</comment>
<dbReference type="OrthoDB" id="9803580at2"/>
<dbReference type="InterPro" id="IPR020630">
    <property type="entry name" value="THF_DH/CycHdrlase_cat_dom"/>
</dbReference>
<dbReference type="Proteomes" id="UP000267841">
    <property type="component" value="Unassembled WGS sequence"/>
</dbReference>
<dbReference type="GO" id="GO:0005829">
    <property type="term" value="C:cytosol"/>
    <property type="evidence" value="ECO:0007669"/>
    <property type="project" value="TreeGrafter"/>
</dbReference>
<keyword evidence="11 12" id="KW-0511">Multifunctional enzyme</keyword>
<evidence type="ECO:0000256" key="8">
    <source>
        <dbReference type="ARBA" id="ARBA00023002"/>
    </source>
</evidence>
<keyword evidence="3 12" id="KW-0554">One-carbon metabolism</keyword>
<keyword evidence="8 12" id="KW-0560">Oxidoreductase</keyword>
<dbReference type="CDD" id="cd01080">
    <property type="entry name" value="NAD_bind_m-THF_DH_Cyclohyd"/>
    <property type="match status" value="1"/>
</dbReference>
<evidence type="ECO:0000256" key="7">
    <source>
        <dbReference type="ARBA" id="ARBA00022857"/>
    </source>
</evidence>
<protein>
    <recommendedName>
        <fullName evidence="12">Bifunctional protein FolD</fullName>
    </recommendedName>
    <domain>
        <recommendedName>
            <fullName evidence="12">Methylenetetrahydrofolate dehydrogenase</fullName>
            <ecNumber evidence="12">1.5.1.5</ecNumber>
        </recommendedName>
    </domain>
    <domain>
        <recommendedName>
            <fullName evidence="12">Methenyltetrahydrofolate cyclohydrolase</fullName>
            <ecNumber evidence="12">3.5.4.9</ecNumber>
        </recommendedName>
    </domain>
</protein>
<evidence type="ECO:0000256" key="2">
    <source>
        <dbReference type="ARBA" id="ARBA00011738"/>
    </source>
</evidence>
<dbReference type="InterPro" id="IPR020631">
    <property type="entry name" value="THF_DH/CycHdrlase_NAD-bd_dom"/>
</dbReference>
<dbReference type="NCBIfam" id="NF010783">
    <property type="entry name" value="PRK14186.1"/>
    <property type="match status" value="1"/>
</dbReference>
<dbReference type="SUPFAM" id="SSF53223">
    <property type="entry name" value="Aminoacid dehydrogenase-like, N-terminal domain"/>
    <property type="match status" value="1"/>
</dbReference>
<comment type="subunit">
    <text evidence="2 12">Homodimer.</text>
</comment>
<comment type="caution">
    <text evidence="15">The sequence shown here is derived from an EMBL/GenBank/DDBJ whole genome shotgun (WGS) entry which is preliminary data.</text>
</comment>
<evidence type="ECO:0000256" key="4">
    <source>
        <dbReference type="ARBA" id="ARBA00022605"/>
    </source>
</evidence>
<dbReference type="PANTHER" id="PTHR48099:SF5">
    <property type="entry name" value="C-1-TETRAHYDROFOLATE SYNTHASE, CYTOPLASMIC"/>
    <property type="match status" value="1"/>
</dbReference>
<dbReference type="EC" id="3.5.4.9" evidence="12"/>
<dbReference type="FunFam" id="3.40.50.10860:FF:000005">
    <property type="entry name" value="C-1-tetrahydrofolate synthase, cytoplasmic, putative"/>
    <property type="match status" value="1"/>
</dbReference>
<dbReference type="InterPro" id="IPR046346">
    <property type="entry name" value="Aminoacid_DH-like_N_sf"/>
</dbReference>
<dbReference type="SUPFAM" id="SSF51735">
    <property type="entry name" value="NAD(P)-binding Rossmann-fold domains"/>
    <property type="match status" value="1"/>
</dbReference>
<dbReference type="Gene3D" id="3.40.50.10860">
    <property type="entry name" value="Leucine Dehydrogenase, chain A, domain 1"/>
    <property type="match status" value="1"/>
</dbReference>
<dbReference type="InterPro" id="IPR036291">
    <property type="entry name" value="NAD(P)-bd_dom_sf"/>
</dbReference>
<dbReference type="Pfam" id="PF02882">
    <property type="entry name" value="THF_DHG_CYH_C"/>
    <property type="match status" value="1"/>
</dbReference>
<accession>A0A497XNG4</accession>
<feature type="binding site" evidence="12">
    <location>
        <position position="193"/>
    </location>
    <ligand>
        <name>NADP(+)</name>
        <dbReference type="ChEBI" id="CHEBI:58349"/>
    </ligand>
</feature>
<evidence type="ECO:0000256" key="6">
    <source>
        <dbReference type="ARBA" id="ARBA00022801"/>
    </source>
</evidence>
<gene>
    <name evidence="12" type="primary">folD</name>
    <name evidence="15" type="ORF">BCF55_0101</name>
</gene>
<dbReference type="NCBIfam" id="NF008058">
    <property type="entry name" value="PRK10792.1"/>
    <property type="match status" value="1"/>
</dbReference>
<dbReference type="GO" id="GO:0006164">
    <property type="term" value="P:purine nucleotide biosynthetic process"/>
    <property type="evidence" value="ECO:0007669"/>
    <property type="project" value="UniProtKB-KW"/>
</dbReference>
<comment type="function">
    <text evidence="12">Catalyzes the oxidation of 5,10-methylenetetrahydrofolate to 5,10-methenyltetrahydrofolate and then the hydrolysis of 5,10-methenyltetrahydrofolate to 10-formyltetrahydrofolate.</text>
</comment>
<dbReference type="GO" id="GO:0004477">
    <property type="term" value="F:methenyltetrahydrofolate cyclohydrolase activity"/>
    <property type="evidence" value="ECO:0007669"/>
    <property type="project" value="UniProtKB-UniRule"/>
</dbReference>
<name>A0A497XNG4_9AQUI</name>
<dbReference type="HAMAP" id="MF_01576">
    <property type="entry name" value="THF_DHG_CYH"/>
    <property type="match status" value="1"/>
</dbReference>
<dbReference type="AlphaFoldDB" id="A0A497XNG4"/>
<evidence type="ECO:0000256" key="12">
    <source>
        <dbReference type="HAMAP-Rule" id="MF_01576"/>
    </source>
</evidence>
<feature type="binding site" evidence="12">
    <location>
        <position position="234"/>
    </location>
    <ligand>
        <name>NADP(+)</name>
        <dbReference type="ChEBI" id="CHEBI:58349"/>
    </ligand>
</feature>
<dbReference type="FunFam" id="3.40.50.720:FF:000094">
    <property type="entry name" value="Bifunctional protein FolD"/>
    <property type="match status" value="1"/>
</dbReference>
<evidence type="ECO:0000256" key="10">
    <source>
        <dbReference type="ARBA" id="ARBA00023167"/>
    </source>
</evidence>
<feature type="domain" description="Tetrahydrofolate dehydrogenase/cyclohydrolase catalytic" evidence="13">
    <location>
        <begin position="7"/>
        <end position="122"/>
    </location>
</feature>
<keyword evidence="16" id="KW-1185">Reference proteome</keyword>
<dbReference type="RefSeq" id="WP_121008735.1">
    <property type="nucleotide sequence ID" value="NZ_RCCJ01000001.1"/>
</dbReference>
<feature type="binding site" evidence="12">
    <location>
        <begin position="168"/>
        <end position="170"/>
    </location>
    <ligand>
        <name>NADP(+)</name>
        <dbReference type="ChEBI" id="CHEBI:58349"/>
    </ligand>
</feature>
<dbReference type="GO" id="GO:0009086">
    <property type="term" value="P:methionine biosynthetic process"/>
    <property type="evidence" value="ECO:0007669"/>
    <property type="project" value="UniProtKB-KW"/>
</dbReference>
<dbReference type="GO" id="GO:0000105">
    <property type="term" value="P:L-histidine biosynthetic process"/>
    <property type="evidence" value="ECO:0007669"/>
    <property type="project" value="UniProtKB-KW"/>
</dbReference>
<dbReference type="PRINTS" id="PR00085">
    <property type="entry name" value="THFDHDRGNASE"/>
</dbReference>
<evidence type="ECO:0000313" key="15">
    <source>
        <dbReference type="EMBL" id="RLJ69844.1"/>
    </source>
</evidence>
<evidence type="ECO:0000256" key="5">
    <source>
        <dbReference type="ARBA" id="ARBA00022755"/>
    </source>
</evidence>
<comment type="catalytic activity">
    <reaction evidence="12">
        <text>(6R)-5,10-methylene-5,6,7,8-tetrahydrofolate + NADP(+) = (6R)-5,10-methenyltetrahydrofolate + NADPH</text>
        <dbReference type="Rhea" id="RHEA:22812"/>
        <dbReference type="ChEBI" id="CHEBI:15636"/>
        <dbReference type="ChEBI" id="CHEBI:57455"/>
        <dbReference type="ChEBI" id="CHEBI:57783"/>
        <dbReference type="ChEBI" id="CHEBI:58349"/>
        <dbReference type="EC" id="1.5.1.5"/>
    </reaction>
</comment>
<keyword evidence="10 12" id="KW-0486">Methionine biosynthesis</keyword>
<keyword evidence="9 12" id="KW-0368">Histidine biosynthesis</keyword>
<dbReference type="PROSITE" id="PS00767">
    <property type="entry name" value="THF_DHG_CYH_2"/>
    <property type="match status" value="1"/>
</dbReference>